<accession>A0A4Q9DW65</accession>
<dbReference type="InterPro" id="IPR004358">
    <property type="entry name" value="Sig_transdc_His_kin-like_C"/>
</dbReference>
<comment type="caution">
    <text evidence="15">The sequence shown here is derived from an EMBL/GenBank/DDBJ whole genome shotgun (WGS) entry which is preliminary data.</text>
</comment>
<evidence type="ECO:0000256" key="4">
    <source>
        <dbReference type="ARBA" id="ARBA00022475"/>
    </source>
</evidence>
<dbReference type="SMART" id="SM00304">
    <property type="entry name" value="HAMP"/>
    <property type="match status" value="1"/>
</dbReference>
<keyword evidence="12" id="KW-1133">Transmembrane helix</keyword>
<feature type="transmembrane region" description="Helical" evidence="12">
    <location>
        <begin position="177"/>
        <end position="199"/>
    </location>
</feature>
<evidence type="ECO:0000256" key="6">
    <source>
        <dbReference type="ARBA" id="ARBA00022679"/>
    </source>
</evidence>
<dbReference type="PANTHER" id="PTHR43711">
    <property type="entry name" value="TWO-COMPONENT HISTIDINE KINASE"/>
    <property type="match status" value="1"/>
</dbReference>
<comment type="subcellular location">
    <subcellularLocation>
        <location evidence="2">Cell membrane</location>
        <topology evidence="2">Multi-pass membrane protein</topology>
    </subcellularLocation>
</comment>
<keyword evidence="4" id="KW-1003">Cell membrane</keyword>
<feature type="domain" description="HAMP" evidence="14">
    <location>
        <begin position="205"/>
        <end position="257"/>
    </location>
</feature>
<evidence type="ECO:0000256" key="3">
    <source>
        <dbReference type="ARBA" id="ARBA00012438"/>
    </source>
</evidence>
<keyword evidence="11 12" id="KW-0472">Membrane</keyword>
<dbReference type="InterPro" id="IPR005467">
    <property type="entry name" value="His_kinase_dom"/>
</dbReference>
<protein>
    <recommendedName>
        <fullName evidence="3">histidine kinase</fullName>
        <ecNumber evidence="3">2.7.13.3</ecNumber>
    </recommendedName>
</protein>
<dbReference type="SMART" id="SM00388">
    <property type="entry name" value="HisKA"/>
    <property type="match status" value="1"/>
</dbReference>
<dbReference type="PROSITE" id="PS50885">
    <property type="entry name" value="HAMP"/>
    <property type="match status" value="1"/>
</dbReference>
<keyword evidence="5" id="KW-0597">Phosphoprotein</keyword>
<dbReference type="Proteomes" id="UP000293142">
    <property type="component" value="Unassembled WGS sequence"/>
</dbReference>
<feature type="domain" description="Histidine kinase" evidence="13">
    <location>
        <begin position="265"/>
        <end position="512"/>
    </location>
</feature>
<dbReference type="Pfam" id="PF00672">
    <property type="entry name" value="HAMP"/>
    <property type="match status" value="1"/>
</dbReference>
<evidence type="ECO:0000256" key="10">
    <source>
        <dbReference type="ARBA" id="ARBA00023012"/>
    </source>
</evidence>
<dbReference type="InterPro" id="IPR036890">
    <property type="entry name" value="HATPase_C_sf"/>
</dbReference>
<dbReference type="InterPro" id="IPR003594">
    <property type="entry name" value="HATPase_dom"/>
</dbReference>
<evidence type="ECO:0000256" key="8">
    <source>
        <dbReference type="ARBA" id="ARBA00022777"/>
    </source>
</evidence>
<dbReference type="InterPro" id="IPR036097">
    <property type="entry name" value="HisK_dim/P_sf"/>
</dbReference>
<dbReference type="PRINTS" id="PR00344">
    <property type="entry name" value="BCTRLSENSOR"/>
</dbReference>
<dbReference type="FunFam" id="1.10.287.130:FF:000001">
    <property type="entry name" value="Two-component sensor histidine kinase"/>
    <property type="match status" value="1"/>
</dbReference>
<dbReference type="PROSITE" id="PS50109">
    <property type="entry name" value="HIS_KIN"/>
    <property type="match status" value="1"/>
</dbReference>
<keyword evidence="7" id="KW-0547">Nucleotide-binding</keyword>
<dbReference type="PANTHER" id="PTHR43711:SF1">
    <property type="entry name" value="HISTIDINE KINASE 1"/>
    <property type="match status" value="1"/>
</dbReference>
<evidence type="ECO:0000259" key="14">
    <source>
        <dbReference type="PROSITE" id="PS50885"/>
    </source>
</evidence>
<evidence type="ECO:0000256" key="7">
    <source>
        <dbReference type="ARBA" id="ARBA00022741"/>
    </source>
</evidence>
<dbReference type="SMART" id="SM00387">
    <property type="entry name" value="HATPase_c"/>
    <property type="match status" value="1"/>
</dbReference>
<evidence type="ECO:0000256" key="9">
    <source>
        <dbReference type="ARBA" id="ARBA00022840"/>
    </source>
</evidence>
<dbReference type="CDD" id="cd00075">
    <property type="entry name" value="HATPase"/>
    <property type="match status" value="1"/>
</dbReference>
<keyword evidence="8 15" id="KW-0418">Kinase</keyword>
<evidence type="ECO:0000313" key="16">
    <source>
        <dbReference type="Proteomes" id="UP000293142"/>
    </source>
</evidence>
<dbReference type="CDD" id="cd06225">
    <property type="entry name" value="HAMP"/>
    <property type="match status" value="1"/>
</dbReference>
<dbReference type="GO" id="GO:0005886">
    <property type="term" value="C:plasma membrane"/>
    <property type="evidence" value="ECO:0007669"/>
    <property type="project" value="UniProtKB-SubCell"/>
</dbReference>
<keyword evidence="9" id="KW-0067">ATP-binding</keyword>
<feature type="transmembrane region" description="Helical" evidence="12">
    <location>
        <begin position="22"/>
        <end position="45"/>
    </location>
</feature>
<evidence type="ECO:0000256" key="5">
    <source>
        <dbReference type="ARBA" id="ARBA00022553"/>
    </source>
</evidence>
<dbReference type="EC" id="2.7.13.3" evidence="3"/>
<keyword evidence="16" id="KW-1185">Reference proteome</keyword>
<keyword evidence="12" id="KW-0812">Transmembrane</keyword>
<evidence type="ECO:0000313" key="15">
    <source>
        <dbReference type="EMBL" id="TBL80565.1"/>
    </source>
</evidence>
<keyword evidence="6" id="KW-0808">Transferase</keyword>
<keyword evidence="10" id="KW-0902">Two-component regulatory system</keyword>
<dbReference type="EMBL" id="SIRE01000004">
    <property type="protein sequence ID" value="TBL80565.1"/>
    <property type="molecule type" value="Genomic_DNA"/>
</dbReference>
<dbReference type="OrthoDB" id="2359336at2"/>
<dbReference type="SUPFAM" id="SSF55874">
    <property type="entry name" value="ATPase domain of HSP90 chaperone/DNA topoisomerase II/histidine kinase"/>
    <property type="match status" value="1"/>
</dbReference>
<comment type="catalytic activity">
    <reaction evidence="1">
        <text>ATP + protein L-histidine = ADP + protein N-phospho-L-histidine.</text>
        <dbReference type="EC" id="2.7.13.3"/>
    </reaction>
</comment>
<proteinExistence type="predicted"/>
<dbReference type="InterPro" id="IPR003661">
    <property type="entry name" value="HisK_dim/P_dom"/>
</dbReference>
<evidence type="ECO:0000256" key="12">
    <source>
        <dbReference type="SAM" id="Phobius"/>
    </source>
</evidence>
<evidence type="ECO:0000256" key="1">
    <source>
        <dbReference type="ARBA" id="ARBA00000085"/>
    </source>
</evidence>
<reference evidence="15 16" key="1">
    <citation type="submission" date="2019-02" db="EMBL/GenBank/DDBJ databases">
        <title>Paenibacillus sp. nov., isolated from surface-sterilized tissue of Thalictrum simplex L.</title>
        <authorList>
            <person name="Tuo L."/>
        </authorList>
    </citation>
    <scope>NUCLEOTIDE SEQUENCE [LARGE SCALE GENOMIC DNA]</scope>
    <source>
        <strain evidence="15 16">N2SHLJ1</strain>
    </source>
</reference>
<dbReference type="CDD" id="cd00082">
    <property type="entry name" value="HisKA"/>
    <property type="match status" value="1"/>
</dbReference>
<gene>
    <name evidence="15" type="ORF">EYB31_04875</name>
</gene>
<organism evidence="15 16">
    <name type="scientific">Paenibacillus thalictri</name>
    <dbReference type="NCBI Taxonomy" id="2527873"/>
    <lineage>
        <taxon>Bacteria</taxon>
        <taxon>Bacillati</taxon>
        <taxon>Bacillota</taxon>
        <taxon>Bacilli</taxon>
        <taxon>Bacillales</taxon>
        <taxon>Paenibacillaceae</taxon>
        <taxon>Paenibacillus</taxon>
    </lineage>
</organism>
<dbReference type="Gene3D" id="6.10.340.10">
    <property type="match status" value="1"/>
</dbReference>
<sequence length="516" mass="56482">MGNGLPLERRAVMSKGSLKRHVTVRFIAVVLVTLFLLEGVFFVAVRQFYYNSILSVLANHAKVTSSFYNKYSGEVSSTNLSFQLNTLLQQYAHPSAELQIINRDGRLLAASSGFSSDERIATGDVKLAFKAAQTEVWKGYQPGTGEHVMSVAIPLLDHGQPFVLLRYVTSLKEVDRLLLVIYAVSAGIGLAVLGIVLTLSGSLAGSIVRPIRDITAASSRMAKGEYETRVQEAGPDEVRELGRTLNYMASEIERTEKLKNDFISSVSHELRTPISGIKGWSETILTGEMQDAEETRFGLQMISKETERLIGLVEELLDFSRLSEKRIVLEWGEVELESLLREVLLQVQSKADHKRLNLICAVGQVPGKLHADGNRLRQVFLNVLDNAIKYSHPGGSIWLEAEISEASAEEDSSGAASWELATAKRGRDTGPDSGEPTKRTVTVRVRDEGIGIAADQLRHVGEKFYQVNPGAEGTGLGLAICREIMELHGGKLLIESEPGQGTMVTVALRLEPGLAL</sequence>
<evidence type="ECO:0000259" key="13">
    <source>
        <dbReference type="PROSITE" id="PS50109"/>
    </source>
</evidence>
<dbReference type="Gene3D" id="3.30.565.10">
    <property type="entry name" value="Histidine kinase-like ATPase, C-terminal domain"/>
    <property type="match status" value="1"/>
</dbReference>
<dbReference type="Pfam" id="PF02518">
    <property type="entry name" value="HATPase_c"/>
    <property type="match status" value="1"/>
</dbReference>
<dbReference type="Pfam" id="PF00512">
    <property type="entry name" value="HisKA"/>
    <property type="match status" value="1"/>
</dbReference>
<dbReference type="GO" id="GO:0005524">
    <property type="term" value="F:ATP binding"/>
    <property type="evidence" value="ECO:0007669"/>
    <property type="project" value="UniProtKB-KW"/>
</dbReference>
<dbReference type="InterPro" id="IPR003660">
    <property type="entry name" value="HAMP_dom"/>
</dbReference>
<dbReference type="Gene3D" id="1.10.287.130">
    <property type="match status" value="1"/>
</dbReference>
<name>A0A4Q9DW65_9BACL</name>
<dbReference type="AlphaFoldDB" id="A0A4Q9DW65"/>
<dbReference type="GO" id="GO:0000155">
    <property type="term" value="F:phosphorelay sensor kinase activity"/>
    <property type="evidence" value="ECO:0007669"/>
    <property type="project" value="InterPro"/>
</dbReference>
<dbReference type="SUPFAM" id="SSF158472">
    <property type="entry name" value="HAMP domain-like"/>
    <property type="match status" value="1"/>
</dbReference>
<evidence type="ECO:0000256" key="2">
    <source>
        <dbReference type="ARBA" id="ARBA00004651"/>
    </source>
</evidence>
<dbReference type="InterPro" id="IPR050736">
    <property type="entry name" value="Sensor_HK_Regulatory"/>
</dbReference>
<evidence type="ECO:0000256" key="11">
    <source>
        <dbReference type="ARBA" id="ARBA00023136"/>
    </source>
</evidence>
<dbReference type="SUPFAM" id="SSF47384">
    <property type="entry name" value="Homodimeric domain of signal transducing histidine kinase"/>
    <property type="match status" value="1"/>
</dbReference>